<dbReference type="PANTHER" id="PTHR36120">
    <property type="entry name" value="FUCOSE ISOMERASE"/>
    <property type="match status" value="1"/>
</dbReference>
<proteinExistence type="predicted"/>
<dbReference type="AlphaFoldDB" id="X0Z6I9"/>
<gene>
    <name evidence="3" type="ORF">S01H4_16195</name>
</gene>
<evidence type="ECO:0000313" key="3">
    <source>
        <dbReference type="EMBL" id="GAG54037.1"/>
    </source>
</evidence>
<dbReference type="GO" id="GO:0005737">
    <property type="term" value="C:cytoplasm"/>
    <property type="evidence" value="ECO:0007669"/>
    <property type="project" value="InterPro"/>
</dbReference>
<dbReference type="InterPro" id="IPR009015">
    <property type="entry name" value="Fucose_isomerase_N/cen_sf"/>
</dbReference>
<dbReference type="PANTHER" id="PTHR36120:SF1">
    <property type="entry name" value="L-FUCOSE ISOMERASE C-TERMINAL DOMAIN-CONTAINING PROTEIN"/>
    <property type="match status" value="1"/>
</dbReference>
<sequence length="337" mass="38350">MSIIKKSEVKQVFGVIVGNRDAFPDHLAKEGRLEIQSVLKELGFESVILSETDTKDGVVETYADAKKCAELFKEHKEKIIGIIIVLPNFGDEKGIVNTLKLSDLNVPILIQASSDEVQKMGRKYRRDAFCGKISVCSVLYQNGIPFTLTETHTCLINSDAFKADIIKFERVCKIVKKLKNARFGQIGTRPNAFETVRYSEKILEFHGISVEPIDLSEVFGEISRLPEGDPKVKEKMQFIKDYTPTTTFPEEGVLKLAKLAVVVENWVLKNELDGFAFQCWPSIQDNLTRKRLCNLRKSKKEDSFKNRHIEAFTHLDEKKAKLLSSGFFEKDLEIKRK</sequence>
<dbReference type="SUPFAM" id="SSF53743">
    <property type="entry name" value="FucI/AraA N-terminal and middle domains"/>
    <property type="match status" value="1"/>
</dbReference>
<keyword evidence="1" id="KW-0413">Isomerase</keyword>
<dbReference type="EMBL" id="BART01007095">
    <property type="protein sequence ID" value="GAG54037.1"/>
    <property type="molecule type" value="Genomic_DNA"/>
</dbReference>
<accession>X0Z6I9</accession>
<name>X0Z6I9_9ZZZZ</name>
<reference evidence="3" key="1">
    <citation type="journal article" date="2014" name="Front. Microbiol.">
        <title>High frequency of phylogenetically diverse reductive dehalogenase-homologous genes in deep subseafloor sedimentary metagenomes.</title>
        <authorList>
            <person name="Kawai M."/>
            <person name="Futagami T."/>
            <person name="Toyoda A."/>
            <person name="Takaki Y."/>
            <person name="Nishi S."/>
            <person name="Hori S."/>
            <person name="Arai W."/>
            <person name="Tsubouchi T."/>
            <person name="Morono Y."/>
            <person name="Uchiyama I."/>
            <person name="Ito T."/>
            <person name="Fujiyama A."/>
            <person name="Inagaki F."/>
            <person name="Takami H."/>
        </authorList>
    </citation>
    <scope>NUCLEOTIDE SEQUENCE</scope>
    <source>
        <strain evidence="3">Expedition CK06-06</strain>
    </source>
</reference>
<dbReference type="GO" id="GO:0005996">
    <property type="term" value="P:monosaccharide metabolic process"/>
    <property type="evidence" value="ECO:0007669"/>
    <property type="project" value="InterPro"/>
</dbReference>
<keyword evidence="2" id="KW-0119">Carbohydrate metabolism</keyword>
<evidence type="ECO:0000256" key="1">
    <source>
        <dbReference type="ARBA" id="ARBA00023235"/>
    </source>
</evidence>
<comment type="caution">
    <text evidence="3">The sequence shown here is derived from an EMBL/GenBank/DDBJ whole genome shotgun (WGS) entry which is preliminary data.</text>
</comment>
<dbReference type="GO" id="GO:0016861">
    <property type="term" value="F:intramolecular oxidoreductase activity, interconverting aldoses and ketoses"/>
    <property type="evidence" value="ECO:0007669"/>
    <property type="project" value="InterPro"/>
</dbReference>
<protein>
    <recommendedName>
        <fullName evidence="4">Fucose isomerase</fullName>
    </recommendedName>
</protein>
<evidence type="ECO:0008006" key="4">
    <source>
        <dbReference type="Google" id="ProtNLM"/>
    </source>
</evidence>
<evidence type="ECO:0000256" key="2">
    <source>
        <dbReference type="ARBA" id="ARBA00023277"/>
    </source>
</evidence>
<organism evidence="3">
    <name type="scientific">marine sediment metagenome</name>
    <dbReference type="NCBI Taxonomy" id="412755"/>
    <lineage>
        <taxon>unclassified sequences</taxon>
        <taxon>metagenomes</taxon>
        <taxon>ecological metagenomes</taxon>
    </lineage>
</organism>